<keyword evidence="2" id="KW-0472">Membrane</keyword>
<keyword evidence="2" id="KW-1133">Transmembrane helix</keyword>
<feature type="compositionally biased region" description="Low complexity" evidence="1">
    <location>
        <begin position="208"/>
        <end position="217"/>
    </location>
</feature>
<feature type="compositionally biased region" description="Basic residues" evidence="1">
    <location>
        <begin position="157"/>
        <end position="172"/>
    </location>
</feature>
<keyword evidence="4" id="KW-1185">Reference proteome</keyword>
<organism evidence="3 4">
    <name type="scientific">Hyaloscypha variabilis (strain UAMH 11265 / GT02V1 / F)</name>
    <name type="common">Meliniomyces variabilis</name>
    <dbReference type="NCBI Taxonomy" id="1149755"/>
    <lineage>
        <taxon>Eukaryota</taxon>
        <taxon>Fungi</taxon>
        <taxon>Dikarya</taxon>
        <taxon>Ascomycota</taxon>
        <taxon>Pezizomycotina</taxon>
        <taxon>Leotiomycetes</taxon>
        <taxon>Helotiales</taxon>
        <taxon>Hyaloscyphaceae</taxon>
        <taxon>Hyaloscypha</taxon>
        <taxon>Hyaloscypha variabilis</taxon>
    </lineage>
</organism>
<dbReference type="AlphaFoldDB" id="A0A2J6S5S4"/>
<reference evidence="3 4" key="1">
    <citation type="submission" date="2016-04" db="EMBL/GenBank/DDBJ databases">
        <title>A degradative enzymes factory behind the ericoid mycorrhizal symbiosis.</title>
        <authorList>
            <consortium name="DOE Joint Genome Institute"/>
            <person name="Martino E."/>
            <person name="Morin E."/>
            <person name="Grelet G."/>
            <person name="Kuo A."/>
            <person name="Kohler A."/>
            <person name="Daghino S."/>
            <person name="Barry K."/>
            <person name="Choi C."/>
            <person name="Cichocki N."/>
            <person name="Clum A."/>
            <person name="Copeland A."/>
            <person name="Hainaut M."/>
            <person name="Haridas S."/>
            <person name="Labutti K."/>
            <person name="Lindquist E."/>
            <person name="Lipzen A."/>
            <person name="Khouja H.-R."/>
            <person name="Murat C."/>
            <person name="Ohm R."/>
            <person name="Olson A."/>
            <person name="Spatafora J."/>
            <person name="Veneault-Fourrey C."/>
            <person name="Henrissat B."/>
            <person name="Grigoriev I."/>
            <person name="Martin F."/>
            <person name="Perotto S."/>
        </authorList>
    </citation>
    <scope>NUCLEOTIDE SEQUENCE [LARGE SCALE GENOMIC DNA]</scope>
    <source>
        <strain evidence="3 4">F</strain>
    </source>
</reference>
<dbReference type="OrthoDB" id="3560760at2759"/>
<dbReference type="Proteomes" id="UP000235786">
    <property type="component" value="Unassembled WGS sequence"/>
</dbReference>
<feature type="compositionally biased region" description="Pro residues" evidence="1">
    <location>
        <begin position="218"/>
        <end position="245"/>
    </location>
</feature>
<protein>
    <submittedName>
        <fullName evidence="3">Uncharacterized protein</fullName>
    </submittedName>
</protein>
<evidence type="ECO:0000313" key="4">
    <source>
        <dbReference type="Proteomes" id="UP000235786"/>
    </source>
</evidence>
<feature type="compositionally biased region" description="Basic residues" evidence="1">
    <location>
        <begin position="194"/>
        <end position="207"/>
    </location>
</feature>
<gene>
    <name evidence="3" type="ORF">L207DRAFT_523543</name>
</gene>
<evidence type="ECO:0000313" key="3">
    <source>
        <dbReference type="EMBL" id="PMD46112.1"/>
    </source>
</evidence>
<feature type="transmembrane region" description="Helical" evidence="2">
    <location>
        <begin position="116"/>
        <end position="137"/>
    </location>
</feature>
<name>A0A2J6S5S4_HYAVF</name>
<keyword evidence="2" id="KW-0812">Transmembrane</keyword>
<feature type="region of interest" description="Disordered" evidence="1">
    <location>
        <begin position="150"/>
        <end position="178"/>
    </location>
</feature>
<dbReference type="EMBL" id="KZ613939">
    <property type="protein sequence ID" value="PMD46112.1"/>
    <property type="molecule type" value="Genomic_DNA"/>
</dbReference>
<dbReference type="STRING" id="1149755.A0A2J6S5S4"/>
<accession>A0A2J6S5S4</accession>
<evidence type="ECO:0000256" key="1">
    <source>
        <dbReference type="SAM" id="MobiDB-lite"/>
    </source>
</evidence>
<evidence type="ECO:0000256" key="2">
    <source>
        <dbReference type="SAM" id="Phobius"/>
    </source>
</evidence>
<sequence>MSPIPARIPSLLTAPLLPAPTVSEYLHHYGSEFDYLTLQDRAAVPTPAPVQERYAQQQYVTLTVTLPSEEIYTTTILLGDSFPTAALPTDPVQQSVDQATLTPAAAQNPSNNGGNVAGIVIGVLGSIAVLAGIYYVYLLRARQLRKISSGTSTITRSSRKKKRKKKKKKRRSSTTTATTVTTTKAPFFTFKLRFFKKKKKKRRKSRRSSMSTTTTGAPAPPAPGPPPPPPPPADGPPPEEPPPAE</sequence>
<proteinExistence type="predicted"/>
<feature type="region of interest" description="Disordered" evidence="1">
    <location>
        <begin position="194"/>
        <end position="245"/>
    </location>
</feature>